<dbReference type="SUPFAM" id="SSF57424">
    <property type="entry name" value="LDL receptor-like module"/>
    <property type="match status" value="1"/>
</dbReference>
<comment type="caution">
    <text evidence="5">The sequence shown here is derived from an EMBL/GenBank/DDBJ whole genome shotgun (WGS) entry which is preliminary data.</text>
</comment>
<feature type="disulfide bond" evidence="2">
    <location>
        <begin position="353"/>
        <end position="365"/>
    </location>
</feature>
<feature type="region of interest" description="Disordered" evidence="3">
    <location>
        <begin position="598"/>
        <end position="618"/>
    </location>
</feature>
<sequence length="1174" mass="129845">MAVRSTTARKIEKDNKTDCTKKKDLLWSGKPGSITAHLRPKLQNSSIIMIFPAISGGDDENNVDDLNEDESDDDDGGGGGGGGSGSYADQNGLGGDNDGLYDGFRHRVDLTEGDAVIVDRKLLMEKLQAYPRETKSLPMEAAFDIRGPDNSLLMIHIGKVQIAPAFAWTCSPNELLAENPRAQCLSDNPIMFSTKVVKKKKYHGKWKNYDKQLNKLIIEDPSSVIDGRRTQFEIYFHRSISQYAPPCPRIRRFCDNTFGIPNVKNNEESERDVFLRSSRAVIRIIIASPIQKPVTFEPRTARSVQKPTVMDPNDTTSVRIQRQTSGGELEQVPKFEFQVTALKRRGLDSENPCDEGWTTCDSEVCIPKKYWCDNIINCPQWQDEGQCEVVQPNPDAIGPDGIRIGDIGKSPSEIRKEQEAREAAAEALAAQQLHMSILGGLGLMMFLVVATCVSLTIRRRRRDRRRQIPKDKVVPVPMPSASQQKPHRLNHVMSASELLKDGTLELSNHQSRLPFTMPKSSSTQDDNRPSDQNVPLASRTNTGWNSTDSMDAPLLAVQHKSGKQSNHVPRKQNSLPLAKRSQVVPNNIALRDIPRTLRKEEPVRGSSPPEGSPWTNQRLPYKYSSKDVQKSAIPTAVCVSGDQNLSITVSSSSRGGPMPTKIPANMIGRVPVTGYSNVSVVPYTSDMSPVVQKSPVTSRGNQYGENVPMQMKAAQPLRRITTKPGVFQLNSPRQQATQWLPGPAPSTQLPTPIQPVIVGTTDSQNLRSPADKPVTEQTYRPARDLRKQMSQQQPQEGHFYNCRLINRAQSWGVGLRLAGVDPFCNGEWEVTRSNDSADADNSSSTVERDVSDDEAVKRFGGYDLGLGRAEVFCRCERYKTSEFMSTLLDRRPSASVSMPDVNGAVIRSTQIPQVMLTIEQNEGNSQRLQVPLLARECKPPSAKRPRMIDQIRTSVDRAQWVPTSYGTEANEAASIHLGGQGQGMVNRGIYRYQPSRDVLLAQKEANARLAQKLYVPGSIQAYHTAMRPDQDDSTEAPSGSSSMIMSAANSNGGTSDQADSEQYNVSHESQMGYNSGSDATSQLMFERRSLERGEAPSAIIQNPQMDSRLPRNPLMASNQSGILSRTGPQLVPDVTVYSQPIRGGELIPRSSNRPAQPQTKQKPLTESFIYEYEA</sequence>
<feature type="region of interest" description="Disordered" evidence="3">
    <location>
        <begin position="761"/>
        <end position="793"/>
    </location>
</feature>
<feature type="region of interest" description="Disordered" evidence="3">
    <location>
        <begin position="558"/>
        <end position="577"/>
    </location>
</feature>
<accession>A0AAV2TER4</accession>
<dbReference type="PROSITE" id="PS50068">
    <property type="entry name" value="LDLRA_2"/>
    <property type="match status" value="1"/>
</dbReference>
<dbReference type="SMART" id="SM00192">
    <property type="entry name" value="LDLa"/>
    <property type="match status" value="1"/>
</dbReference>
<evidence type="ECO:0000256" key="3">
    <source>
        <dbReference type="SAM" id="MobiDB-lite"/>
    </source>
</evidence>
<evidence type="ECO:0000313" key="6">
    <source>
        <dbReference type="Proteomes" id="UP001497525"/>
    </source>
</evidence>
<feature type="disulfide bond" evidence="2">
    <location>
        <begin position="360"/>
        <end position="378"/>
    </location>
</feature>
<keyword evidence="4" id="KW-1133">Transmembrane helix</keyword>
<dbReference type="AlphaFoldDB" id="A0AAV2TER4"/>
<dbReference type="Proteomes" id="UP001497525">
    <property type="component" value="Unassembled WGS sequence"/>
</dbReference>
<feature type="region of interest" description="Disordered" evidence="3">
    <location>
        <begin position="59"/>
        <end position="92"/>
    </location>
</feature>
<evidence type="ECO:0000256" key="1">
    <source>
        <dbReference type="ARBA" id="ARBA00023157"/>
    </source>
</evidence>
<protein>
    <recommendedName>
        <fullName evidence="7">CUB domain-containing protein</fullName>
    </recommendedName>
</protein>
<reference evidence="5" key="1">
    <citation type="submission" date="2024-06" db="EMBL/GenBank/DDBJ databases">
        <authorList>
            <person name="Liu X."/>
            <person name="Lenzi L."/>
            <person name="Haldenby T S."/>
            <person name="Uol C."/>
        </authorList>
    </citation>
    <scope>NUCLEOTIDE SEQUENCE</scope>
</reference>
<feature type="region of interest" description="Disordered" evidence="3">
    <location>
        <begin position="463"/>
        <end position="489"/>
    </location>
</feature>
<feature type="transmembrane region" description="Helical" evidence="4">
    <location>
        <begin position="437"/>
        <end position="457"/>
    </location>
</feature>
<feature type="compositionally biased region" description="Low complexity" evidence="3">
    <location>
        <begin position="1038"/>
        <end position="1052"/>
    </location>
</feature>
<organism evidence="5 6">
    <name type="scientific">Calicophoron daubneyi</name>
    <name type="common">Rumen fluke</name>
    <name type="synonym">Paramphistomum daubneyi</name>
    <dbReference type="NCBI Taxonomy" id="300641"/>
    <lineage>
        <taxon>Eukaryota</taxon>
        <taxon>Metazoa</taxon>
        <taxon>Spiralia</taxon>
        <taxon>Lophotrochozoa</taxon>
        <taxon>Platyhelminthes</taxon>
        <taxon>Trematoda</taxon>
        <taxon>Digenea</taxon>
        <taxon>Plagiorchiida</taxon>
        <taxon>Pronocephalata</taxon>
        <taxon>Paramphistomoidea</taxon>
        <taxon>Paramphistomidae</taxon>
        <taxon>Calicophoron</taxon>
    </lineage>
</organism>
<feature type="region of interest" description="Disordered" evidence="3">
    <location>
        <begin position="510"/>
        <end position="549"/>
    </location>
</feature>
<feature type="compositionally biased region" description="Acidic residues" evidence="3">
    <location>
        <begin position="59"/>
        <end position="76"/>
    </location>
</feature>
<dbReference type="CDD" id="cd00112">
    <property type="entry name" value="LDLa"/>
    <property type="match status" value="1"/>
</dbReference>
<keyword evidence="4" id="KW-0472">Membrane</keyword>
<evidence type="ECO:0000256" key="2">
    <source>
        <dbReference type="PROSITE-ProRule" id="PRU00124"/>
    </source>
</evidence>
<name>A0AAV2TER4_CALDB</name>
<feature type="region of interest" description="Disordered" evidence="3">
    <location>
        <begin position="1143"/>
        <end position="1167"/>
    </location>
</feature>
<feature type="disulfide bond" evidence="2">
    <location>
        <begin position="372"/>
        <end position="387"/>
    </location>
</feature>
<gene>
    <name evidence="5" type="ORF">CDAUBV1_LOCUS9355</name>
</gene>
<feature type="compositionally biased region" description="Polar residues" evidence="3">
    <location>
        <begin position="1149"/>
        <end position="1164"/>
    </location>
</feature>
<dbReference type="InterPro" id="IPR002172">
    <property type="entry name" value="LDrepeatLR_classA_rpt"/>
</dbReference>
<evidence type="ECO:0000313" key="5">
    <source>
        <dbReference type="EMBL" id="CAL5135175.1"/>
    </source>
</evidence>
<dbReference type="Gene3D" id="4.10.400.10">
    <property type="entry name" value="Low-density Lipoprotein Receptor"/>
    <property type="match status" value="1"/>
</dbReference>
<keyword evidence="1 2" id="KW-1015">Disulfide bond</keyword>
<keyword evidence="4" id="KW-0812">Transmembrane</keyword>
<dbReference type="EMBL" id="CAXLJL010000245">
    <property type="protein sequence ID" value="CAL5135175.1"/>
    <property type="molecule type" value="Genomic_DNA"/>
</dbReference>
<feature type="region of interest" description="Disordered" evidence="3">
    <location>
        <begin position="1026"/>
        <end position="1060"/>
    </location>
</feature>
<evidence type="ECO:0000256" key="4">
    <source>
        <dbReference type="SAM" id="Phobius"/>
    </source>
</evidence>
<evidence type="ECO:0008006" key="7">
    <source>
        <dbReference type="Google" id="ProtNLM"/>
    </source>
</evidence>
<dbReference type="InterPro" id="IPR036055">
    <property type="entry name" value="LDL_receptor-like_sf"/>
</dbReference>
<proteinExistence type="predicted"/>
<feature type="compositionally biased region" description="Polar residues" evidence="3">
    <location>
        <begin position="563"/>
        <end position="575"/>
    </location>
</feature>